<dbReference type="SUPFAM" id="SSF52833">
    <property type="entry name" value="Thioredoxin-like"/>
    <property type="match status" value="1"/>
</dbReference>
<dbReference type="Gene3D" id="3.40.30.10">
    <property type="entry name" value="Glutaredoxin"/>
    <property type="match status" value="1"/>
</dbReference>
<organism evidence="3 4">
    <name type="scientific">Cryobacterium frigoriphilum</name>
    <dbReference type="NCBI Taxonomy" id="1259150"/>
    <lineage>
        <taxon>Bacteria</taxon>
        <taxon>Bacillati</taxon>
        <taxon>Actinomycetota</taxon>
        <taxon>Actinomycetes</taxon>
        <taxon>Micrococcales</taxon>
        <taxon>Microbacteriaceae</taxon>
        <taxon>Cryobacterium</taxon>
    </lineage>
</organism>
<dbReference type="AlphaFoldDB" id="A0A4R9A117"/>
<comment type="caution">
    <text evidence="3">The sequence shown here is derived from an EMBL/GenBank/DDBJ whole genome shotgun (WGS) entry which is preliminary data.</text>
</comment>
<dbReference type="Proteomes" id="UP000297447">
    <property type="component" value="Unassembled WGS sequence"/>
</dbReference>
<dbReference type="PIRSF" id="PIRSF006402">
    <property type="entry name" value="UCP006402_thioredoxin"/>
    <property type="match status" value="1"/>
</dbReference>
<accession>A0A4R9A117</accession>
<feature type="compositionally biased region" description="Basic and acidic residues" evidence="1">
    <location>
        <begin position="457"/>
        <end position="468"/>
    </location>
</feature>
<dbReference type="EMBL" id="SOHE01000044">
    <property type="protein sequence ID" value="TFD50190.1"/>
    <property type="molecule type" value="Genomic_DNA"/>
</dbReference>
<feature type="region of interest" description="Disordered" evidence="1">
    <location>
        <begin position="456"/>
        <end position="477"/>
    </location>
</feature>
<evidence type="ECO:0000259" key="2">
    <source>
        <dbReference type="Pfam" id="PF03190"/>
    </source>
</evidence>
<sequence>MSNRLADAISPYLRSHADNPVDWYSWGPEAFAAARQLDVPVLVSIGYSTCHWCHVMARESFSDPVLAEYLNAHFVSIKVDREEHPDVDASYLAAASAFTTGLGWPLNVFVTPEGRAFHAGTYFPPRPIAAPKGAGGGGHPSFRMVLEAVTDAWLTRRAAVTEGAAQVADALAESSRQLAGANPLPDSGAFAGAVAELTAYEDDLFGGFGGAPKFPVAPALGFLLDEPTGRELALRTLKRMGASPLRDAVEGGFFRYAVNRDWSEPHYERMLYDNAQLLELYTRAWTLTAEPWARTVAEGVADFLLGVLQLPGGGFASAQDSESTVAGQRVEGGYYALDVEARRGETPPALDDKILTGWNGLAIGALARAGFVFDSPSFTAAARVAADFLLDQHLRADGTLVRASVGGRASAAQATLEDFGMCARGLLELATVTGEVRYALAGRDLVNGTLRAPSDTAHGDIAHGDTAHGDPAQPDGAASAALFRAPNGPDPVLHGQGLVVAVDPSEGAYPSGLTATADASRVLYLLTAETRYHEAAVTALGLVSGLAPARPLAFGASLRLMSALTAPVEQLVIVSPDAGSAATSSGLLGAVRRRPAGLVASVTESQARAFADAGFELFAGRSARDGLPTAYLCRDFTCRLPVTDPAGLIGASAVTE</sequence>
<name>A0A4R9A117_9MICO</name>
<dbReference type="Pfam" id="PF03190">
    <property type="entry name" value="Thioredox_DsbH"/>
    <property type="match status" value="1"/>
</dbReference>
<dbReference type="RefSeq" id="WP_134519387.1">
    <property type="nucleotide sequence ID" value="NZ_SOHE01000044.1"/>
</dbReference>
<dbReference type="InterPro" id="IPR036249">
    <property type="entry name" value="Thioredoxin-like_sf"/>
</dbReference>
<dbReference type="SUPFAM" id="SSF48208">
    <property type="entry name" value="Six-hairpin glycosidases"/>
    <property type="match status" value="1"/>
</dbReference>
<reference evidence="3 4" key="1">
    <citation type="submission" date="2019-03" db="EMBL/GenBank/DDBJ databases">
        <title>Genomics of glacier-inhabiting Cryobacterium strains.</title>
        <authorList>
            <person name="Liu Q."/>
            <person name="Xin Y.-H."/>
        </authorList>
    </citation>
    <scope>NUCLEOTIDE SEQUENCE [LARGE SCALE GENOMIC DNA]</scope>
    <source>
        <strain evidence="3 4">Hh14</strain>
    </source>
</reference>
<dbReference type="InterPro" id="IPR008928">
    <property type="entry name" value="6-hairpin_glycosidase_sf"/>
</dbReference>
<dbReference type="PANTHER" id="PTHR42899">
    <property type="entry name" value="SPERMATOGENESIS-ASSOCIATED PROTEIN 20"/>
    <property type="match status" value="1"/>
</dbReference>
<dbReference type="OrthoDB" id="9762614at2"/>
<dbReference type="GO" id="GO:0005975">
    <property type="term" value="P:carbohydrate metabolic process"/>
    <property type="evidence" value="ECO:0007669"/>
    <property type="project" value="InterPro"/>
</dbReference>
<dbReference type="PANTHER" id="PTHR42899:SF1">
    <property type="entry name" value="SPERMATOGENESIS-ASSOCIATED PROTEIN 20"/>
    <property type="match status" value="1"/>
</dbReference>
<feature type="domain" description="Spermatogenesis-associated protein 20-like TRX" evidence="2">
    <location>
        <begin position="3"/>
        <end position="171"/>
    </location>
</feature>
<protein>
    <submittedName>
        <fullName evidence="3">Thioredoxin domain-containing protein</fullName>
    </submittedName>
</protein>
<gene>
    <name evidence="3" type="ORF">E3T55_09795</name>
</gene>
<evidence type="ECO:0000313" key="4">
    <source>
        <dbReference type="Proteomes" id="UP000297447"/>
    </source>
</evidence>
<dbReference type="InterPro" id="IPR004879">
    <property type="entry name" value="Ssp411-like_TRX"/>
</dbReference>
<keyword evidence="4" id="KW-1185">Reference proteome</keyword>
<proteinExistence type="predicted"/>
<dbReference type="CDD" id="cd02955">
    <property type="entry name" value="SSP411"/>
    <property type="match status" value="1"/>
</dbReference>
<evidence type="ECO:0000256" key="1">
    <source>
        <dbReference type="SAM" id="MobiDB-lite"/>
    </source>
</evidence>
<dbReference type="InterPro" id="IPR024705">
    <property type="entry name" value="Ssp411"/>
</dbReference>
<evidence type="ECO:0000313" key="3">
    <source>
        <dbReference type="EMBL" id="TFD50190.1"/>
    </source>
</evidence>